<gene>
    <name evidence="4" type="ORF">GHT06_020044</name>
</gene>
<dbReference type="PROSITE" id="PS50240">
    <property type="entry name" value="TRYPSIN_DOM"/>
    <property type="match status" value="1"/>
</dbReference>
<evidence type="ECO:0000259" key="3">
    <source>
        <dbReference type="PROSITE" id="PS50240"/>
    </source>
</evidence>
<dbReference type="PANTHER" id="PTHR24252">
    <property type="entry name" value="ACROSIN-RELATED"/>
    <property type="match status" value="1"/>
</dbReference>
<dbReference type="CDD" id="cd00190">
    <property type="entry name" value="Tryp_SPc"/>
    <property type="match status" value="1"/>
</dbReference>
<sequence length="417" mass="45518">MGGGCKRPYHRNKKRVIAAKKIRTDSFSSAEAKRLRPGSASSKTSTPTVRVAIEVQEQMGMAKVNEFAAVFVAAIALLAQVNGRIYQTKDAIVFEIDRAWDGSFLSKNLPFSQSDFMPIKTFLNGGLAPNSQIPFVEPIPQVNSYSIDGLHPQQQGPNIYSWLHQHPFVYGGAYAVPSIDSRTGPTLKQEAKQNNVACGKGPNQNRIVNGAEAIENSWPFMLSLMVVKLGMHDRGNGKDIPDDAQMTRRISRMNIHKAYNARRMYFDIAIVTMDSPVAFSAAISPVCLAPASGRLDLYAGETASVMGWGDEYYGADAGSQKLLEANAPIITNAECKQIYSDPGTIVNHMLCADNTDADSCQGDSGGPLVVQSMEDGRWYQAGIVSFGKGCADPDFPAAVYTRVNWLRGWINGNMKDY</sequence>
<dbReference type="Pfam" id="PF00089">
    <property type="entry name" value="Trypsin"/>
    <property type="match status" value="1"/>
</dbReference>
<dbReference type="InterPro" id="IPR033116">
    <property type="entry name" value="TRYPSIN_SER"/>
</dbReference>
<evidence type="ECO:0000313" key="5">
    <source>
        <dbReference type="Proteomes" id="UP000820818"/>
    </source>
</evidence>
<dbReference type="InterPro" id="IPR001254">
    <property type="entry name" value="Trypsin_dom"/>
</dbReference>
<dbReference type="PROSITE" id="PS00135">
    <property type="entry name" value="TRYPSIN_SER"/>
    <property type="match status" value="1"/>
</dbReference>
<evidence type="ECO:0000313" key="4">
    <source>
        <dbReference type="EMBL" id="KAI9554767.1"/>
    </source>
</evidence>
<name>A0AAD5KM26_9CRUS</name>
<evidence type="ECO:0000256" key="2">
    <source>
        <dbReference type="ARBA" id="ARBA00024195"/>
    </source>
</evidence>
<dbReference type="FunFam" id="2.40.10.10:FF:000002">
    <property type="entry name" value="Transmembrane protease serine"/>
    <property type="match status" value="1"/>
</dbReference>
<keyword evidence="1" id="KW-1015">Disulfide bond</keyword>
<dbReference type="EMBL" id="WJBH02000008">
    <property type="protein sequence ID" value="KAI9554767.1"/>
    <property type="molecule type" value="Genomic_DNA"/>
</dbReference>
<keyword evidence="5" id="KW-1185">Reference proteome</keyword>
<evidence type="ECO:0000256" key="1">
    <source>
        <dbReference type="ARBA" id="ARBA00023157"/>
    </source>
</evidence>
<proteinExistence type="inferred from homology"/>
<dbReference type="InterPro" id="IPR043504">
    <property type="entry name" value="Peptidase_S1_PA_chymotrypsin"/>
</dbReference>
<comment type="similarity">
    <text evidence="2">Belongs to the peptidase S1 family. CLIP subfamily.</text>
</comment>
<dbReference type="PRINTS" id="PR00722">
    <property type="entry name" value="CHYMOTRYPSIN"/>
</dbReference>
<dbReference type="PANTHER" id="PTHR24252:SF7">
    <property type="entry name" value="HYALIN"/>
    <property type="match status" value="1"/>
</dbReference>
<dbReference type="SUPFAM" id="SSF50494">
    <property type="entry name" value="Trypsin-like serine proteases"/>
    <property type="match status" value="1"/>
</dbReference>
<protein>
    <recommendedName>
        <fullName evidence="3">Peptidase S1 domain-containing protein</fullName>
    </recommendedName>
</protein>
<dbReference type="Gene3D" id="2.40.10.10">
    <property type="entry name" value="Trypsin-like serine proteases"/>
    <property type="match status" value="1"/>
</dbReference>
<comment type="caution">
    <text evidence="4">The sequence shown here is derived from an EMBL/GenBank/DDBJ whole genome shotgun (WGS) entry which is preliminary data.</text>
</comment>
<accession>A0AAD5KM26</accession>
<reference evidence="4 5" key="1">
    <citation type="submission" date="2022-05" db="EMBL/GenBank/DDBJ databases">
        <title>A multi-omics perspective on studying reproductive biology in Daphnia sinensis.</title>
        <authorList>
            <person name="Jia J."/>
        </authorList>
    </citation>
    <scope>NUCLEOTIDE SEQUENCE [LARGE SCALE GENOMIC DNA]</scope>
    <source>
        <strain evidence="4 5">WSL</strain>
    </source>
</reference>
<dbReference type="SMART" id="SM00020">
    <property type="entry name" value="Tryp_SPc"/>
    <property type="match status" value="1"/>
</dbReference>
<dbReference type="Proteomes" id="UP000820818">
    <property type="component" value="Linkage Group LG8"/>
</dbReference>
<dbReference type="AlphaFoldDB" id="A0AAD5KM26"/>
<dbReference type="InterPro" id="IPR001314">
    <property type="entry name" value="Peptidase_S1A"/>
</dbReference>
<dbReference type="GO" id="GO:0006508">
    <property type="term" value="P:proteolysis"/>
    <property type="evidence" value="ECO:0007669"/>
    <property type="project" value="InterPro"/>
</dbReference>
<dbReference type="GO" id="GO:0004252">
    <property type="term" value="F:serine-type endopeptidase activity"/>
    <property type="evidence" value="ECO:0007669"/>
    <property type="project" value="InterPro"/>
</dbReference>
<dbReference type="InterPro" id="IPR009003">
    <property type="entry name" value="Peptidase_S1_PA"/>
</dbReference>
<feature type="domain" description="Peptidase S1" evidence="3">
    <location>
        <begin position="169"/>
        <end position="415"/>
    </location>
</feature>
<organism evidence="4 5">
    <name type="scientific">Daphnia sinensis</name>
    <dbReference type="NCBI Taxonomy" id="1820382"/>
    <lineage>
        <taxon>Eukaryota</taxon>
        <taxon>Metazoa</taxon>
        <taxon>Ecdysozoa</taxon>
        <taxon>Arthropoda</taxon>
        <taxon>Crustacea</taxon>
        <taxon>Branchiopoda</taxon>
        <taxon>Diplostraca</taxon>
        <taxon>Cladocera</taxon>
        <taxon>Anomopoda</taxon>
        <taxon>Daphniidae</taxon>
        <taxon>Daphnia</taxon>
        <taxon>Daphnia similis group</taxon>
    </lineage>
</organism>